<dbReference type="EMBL" id="GBRH01217923">
    <property type="protein sequence ID" value="JAD79972.1"/>
    <property type="molecule type" value="Transcribed_RNA"/>
</dbReference>
<sequence length="51" mass="5900">MEQCALIKTCPFKLGGNLETSKKSEILLLKFVNTTECCEKQQVFFPQWCSR</sequence>
<reference evidence="1" key="1">
    <citation type="submission" date="2014-09" db="EMBL/GenBank/DDBJ databases">
        <authorList>
            <person name="Magalhaes I.L.F."/>
            <person name="Oliveira U."/>
            <person name="Santos F.R."/>
            <person name="Vidigal T.H.D.A."/>
            <person name="Brescovit A.D."/>
            <person name="Santos A.J."/>
        </authorList>
    </citation>
    <scope>NUCLEOTIDE SEQUENCE</scope>
    <source>
        <tissue evidence="1">Shoot tissue taken approximately 20 cm above the soil surface</tissue>
    </source>
</reference>
<evidence type="ECO:0000313" key="1">
    <source>
        <dbReference type="EMBL" id="JAD79972.1"/>
    </source>
</evidence>
<organism evidence="1">
    <name type="scientific">Arundo donax</name>
    <name type="common">Giant reed</name>
    <name type="synonym">Donax arundinaceus</name>
    <dbReference type="NCBI Taxonomy" id="35708"/>
    <lineage>
        <taxon>Eukaryota</taxon>
        <taxon>Viridiplantae</taxon>
        <taxon>Streptophyta</taxon>
        <taxon>Embryophyta</taxon>
        <taxon>Tracheophyta</taxon>
        <taxon>Spermatophyta</taxon>
        <taxon>Magnoliopsida</taxon>
        <taxon>Liliopsida</taxon>
        <taxon>Poales</taxon>
        <taxon>Poaceae</taxon>
        <taxon>PACMAD clade</taxon>
        <taxon>Arundinoideae</taxon>
        <taxon>Arundineae</taxon>
        <taxon>Arundo</taxon>
    </lineage>
</organism>
<protein>
    <submittedName>
        <fullName evidence="1">Uncharacterized protein</fullName>
    </submittedName>
</protein>
<dbReference type="AlphaFoldDB" id="A0A0A9D8B2"/>
<accession>A0A0A9D8B2</accession>
<name>A0A0A9D8B2_ARUDO</name>
<proteinExistence type="predicted"/>
<reference evidence="1" key="2">
    <citation type="journal article" date="2015" name="Data Brief">
        <title>Shoot transcriptome of the giant reed, Arundo donax.</title>
        <authorList>
            <person name="Barrero R.A."/>
            <person name="Guerrero F.D."/>
            <person name="Moolhuijzen P."/>
            <person name="Goolsby J.A."/>
            <person name="Tidwell J."/>
            <person name="Bellgard S.E."/>
            <person name="Bellgard M.I."/>
        </authorList>
    </citation>
    <scope>NUCLEOTIDE SEQUENCE</scope>
    <source>
        <tissue evidence="1">Shoot tissue taken approximately 20 cm above the soil surface</tissue>
    </source>
</reference>